<evidence type="ECO:0000259" key="5">
    <source>
        <dbReference type="PROSITE" id="PS50110"/>
    </source>
</evidence>
<keyword evidence="7" id="KW-1185">Reference proteome</keyword>
<keyword evidence="2" id="KW-0902">Two-component regulatory system</keyword>
<dbReference type="PANTHER" id="PTHR45339">
    <property type="entry name" value="HYBRID SIGNAL TRANSDUCTION HISTIDINE KINASE J"/>
    <property type="match status" value="1"/>
</dbReference>
<dbReference type="PROSITE" id="PS50110">
    <property type="entry name" value="RESPONSE_REGULATORY"/>
    <property type="match status" value="1"/>
</dbReference>
<dbReference type="PANTHER" id="PTHR45339:SF1">
    <property type="entry name" value="HYBRID SIGNAL TRANSDUCTION HISTIDINE KINASE J"/>
    <property type="match status" value="1"/>
</dbReference>
<dbReference type="GO" id="GO:0000160">
    <property type="term" value="P:phosphorelay signal transduction system"/>
    <property type="evidence" value="ECO:0007669"/>
    <property type="project" value="UniProtKB-KW"/>
</dbReference>
<protein>
    <recommendedName>
        <fullName evidence="5">Response regulatory domain-containing protein</fullName>
    </recommendedName>
</protein>
<gene>
    <name evidence="6" type="ORF">AKO1_011744</name>
</gene>
<evidence type="ECO:0000256" key="3">
    <source>
        <dbReference type="PROSITE-ProRule" id="PRU00169"/>
    </source>
</evidence>
<dbReference type="AlphaFoldDB" id="A0AAW2Z895"/>
<dbReference type="CDD" id="cd17546">
    <property type="entry name" value="REC_hyHK_CKI1_RcsC-like"/>
    <property type="match status" value="1"/>
</dbReference>
<organism evidence="6 7">
    <name type="scientific">Acrasis kona</name>
    <dbReference type="NCBI Taxonomy" id="1008807"/>
    <lineage>
        <taxon>Eukaryota</taxon>
        <taxon>Discoba</taxon>
        <taxon>Heterolobosea</taxon>
        <taxon>Tetramitia</taxon>
        <taxon>Eutetramitia</taxon>
        <taxon>Acrasidae</taxon>
        <taxon>Acrasis</taxon>
    </lineage>
</organism>
<dbReference type="InterPro" id="IPR011006">
    <property type="entry name" value="CheY-like_superfamily"/>
</dbReference>
<evidence type="ECO:0000313" key="7">
    <source>
        <dbReference type="Proteomes" id="UP001431209"/>
    </source>
</evidence>
<dbReference type="SMART" id="SM00448">
    <property type="entry name" value="REC"/>
    <property type="match status" value="1"/>
</dbReference>
<accession>A0AAW2Z895</accession>
<feature type="modified residue" description="4-aspartylphosphate" evidence="3">
    <location>
        <position position="532"/>
    </location>
</feature>
<dbReference type="Pfam" id="PF00072">
    <property type="entry name" value="Response_reg"/>
    <property type="match status" value="1"/>
</dbReference>
<keyword evidence="1 3" id="KW-0597">Phosphoprotein</keyword>
<feature type="domain" description="Response regulatory" evidence="5">
    <location>
        <begin position="422"/>
        <end position="611"/>
    </location>
</feature>
<proteinExistence type="predicted"/>
<feature type="compositionally biased region" description="Polar residues" evidence="4">
    <location>
        <begin position="87"/>
        <end position="98"/>
    </location>
</feature>
<evidence type="ECO:0000256" key="2">
    <source>
        <dbReference type="ARBA" id="ARBA00023012"/>
    </source>
</evidence>
<dbReference type="Gene3D" id="3.40.50.2300">
    <property type="match status" value="1"/>
</dbReference>
<sequence>MENSQIFERRRSRSFVYVEMQNGQDRVIYNKNRRSSVVFDLEPVHPPPPPVMMAHLPADDSPTSSPQEHDNRARWNQLQENTRRTPRSSLVTNHSRGVSMTSTTSSLSASASTPSSNATAWRILLIYKNKSISNVIFRYLSSFGASVMTACDIQDVFKNANVYFNKPLDAIAIDELCLPVTDGSQTLVKAIRRMASICNQQQDHLPSTPLMVLFLFAKLNVDEEVLDEFKTFIRKPLYLSPFEKLFYNDLPVVKQYTSSAVSPTEQMDDSDLKAAIKPLDMLNLLKNSLANSELPHQRDLESAMTPTRRKSGERIFVNFEVRPMKRASVSESARRSSYPMIHASDEVVAVVTHTTDKNYTGPSVSLGTRRQSLAPELFASTGEEKSKTLMRFLSFRTIAAHKKVTTTSFDLNHSPLIKEAPRLLMAEDQVINQKVTKKILEAFGVSVDIANNGVEAMKMLNIQITNHGDDHQDAVDSHYNDMTLFNMRQHKIHQQREWRASVLALDENGDSIVTPGGTGRTTLFDYDLIIMDGNMPQMDGIEATRRIRMFEDSYFRSDDPFKINHKAIPIIGLTASSVEAYQDNCVEAGMDEVLTKPVDRKELEQMLVRYLPQNPNYKR</sequence>
<feature type="region of interest" description="Disordered" evidence="4">
    <location>
        <begin position="46"/>
        <end position="114"/>
    </location>
</feature>
<name>A0AAW2Z895_9EUKA</name>
<dbReference type="InterPro" id="IPR001789">
    <property type="entry name" value="Sig_transdc_resp-reg_receiver"/>
</dbReference>
<evidence type="ECO:0000256" key="4">
    <source>
        <dbReference type="SAM" id="MobiDB-lite"/>
    </source>
</evidence>
<evidence type="ECO:0000313" key="6">
    <source>
        <dbReference type="EMBL" id="KAL0485442.1"/>
    </source>
</evidence>
<dbReference type="Proteomes" id="UP001431209">
    <property type="component" value="Unassembled WGS sequence"/>
</dbReference>
<evidence type="ECO:0000256" key="1">
    <source>
        <dbReference type="ARBA" id="ARBA00022553"/>
    </source>
</evidence>
<feature type="compositionally biased region" description="Low complexity" evidence="4">
    <location>
        <begin position="99"/>
        <end position="114"/>
    </location>
</feature>
<dbReference type="SUPFAM" id="SSF52172">
    <property type="entry name" value="CheY-like"/>
    <property type="match status" value="2"/>
</dbReference>
<comment type="caution">
    <text evidence="6">The sequence shown here is derived from an EMBL/GenBank/DDBJ whole genome shotgun (WGS) entry which is preliminary data.</text>
</comment>
<reference evidence="6 7" key="1">
    <citation type="submission" date="2024-03" db="EMBL/GenBank/DDBJ databases">
        <title>The Acrasis kona genome and developmental transcriptomes reveal deep origins of eukaryotic multicellular pathways.</title>
        <authorList>
            <person name="Sheikh S."/>
            <person name="Fu C.-J."/>
            <person name="Brown M.W."/>
            <person name="Baldauf S.L."/>
        </authorList>
    </citation>
    <scope>NUCLEOTIDE SEQUENCE [LARGE SCALE GENOMIC DNA]</scope>
    <source>
        <strain evidence="6 7">ATCC MYA-3509</strain>
    </source>
</reference>
<dbReference type="EMBL" id="JAOPGA020001138">
    <property type="protein sequence ID" value="KAL0485442.1"/>
    <property type="molecule type" value="Genomic_DNA"/>
</dbReference>